<reference evidence="1" key="1">
    <citation type="submission" date="2021-06" db="EMBL/GenBank/DDBJ databases">
        <authorList>
            <person name="Kallberg Y."/>
            <person name="Tangrot J."/>
            <person name="Rosling A."/>
        </authorList>
    </citation>
    <scope>NUCLEOTIDE SEQUENCE</scope>
    <source>
        <strain evidence="1">MA461A</strain>
    </source>
</reference>
<dbReference type="Proteomes" id="UP000789920">
    <property type="component" value="Unassembled WGS sequence"/>
</dbReference>
<name>A0ACA9S6G7_9GLOM</name>
<accession>A0ACA9S6G7</accession>
<dbReference type="EMBL" id="CAJVQC010097377">
    <property type="protein sequence ID" value="CAG8829506.1"/>
    <property type="molecule type" value="Genomic_DNA"/>
</dbReference>
<gene>
    <name evidence="1" type="ORF">RPERSI_LOCUS27519</name>
</gene>
<organism evidence="1 2">
    <name type="scientific">Racocetra persica</name>
    <dbReference type="NCBI Taxonomy" id="160502"/>
    <lineage>
        <taxon>Eukaryota</taxon>
        <taxon>Fungi</taxon>
        <taxon>Fungi incertae sedis</taxon>
        <taxon>Mucoromycota</taxon>
        <taxon>Glomeromycotina</taxon>
        <taxon>Glomeromycetes</taxon>
        <taxon>Diversisporales</taxon>
        <taxon>Gigasporaceae</taxon>
        <taxon>Racocetra</taxon>
    </lineage>
</organism>
<comment type="caution">
    <text evidence="1">The sequence shown here is derived from an EMBL/GenBank/DDBJ whole genome shotgun (WGS) entry which is preliminary data.</text>
</comment>
<evidence type="ECO:0000313" key="1">
    <source>
        <dbReference type="EMBL" id="CAG8829506.1"/>
    </source>
</evidence>
<evidence type="ECO:0000313" key="2">
    <source>
        <dbReference type="Proteomes" id="UP000789920"/>
    </source>
</evidence>
<protein>
    <submittedName>
        <fullName evidence="1">24222_t:CDS:1</fullName>
    </submittedName>
</protein>
<keyword evidence="2" id="KW-1185">Reference proteome</keyword>
<sequence length="257" mass="29390">MKNYSPHVIPIISSNKELSKELKEIIANNKENIDIFSSSKNKVYQIALVLDMLNVGFDMPCLQAIFLDTPKSEDHDIFQTISRPNRIFSGKSYGTIIDFLGITDNVVQAVKKYDTENLLTLDQGAKQKIKESVQRLKEIYDGLEKNIEQQLRKGNLKAETDLLLLIADQLEEKKEHEEEKRFLQRSLEIFRLILGKSGEGSGDFASHHGFKNLSNLEIKIKARLQEIVEIVPPQQGEERELWLIGGDLTKLNNIKKK</sequence>
<proteinExistence type="predicted"/>